<organism evidence="1 2">
    <name type="scientific">Romanomermis culicivorax</name>
    <name type="common">Nematode worm</name>
    <dbReference type="NCBI Taxonomy" id="13658"/>
    <lineage>
        <taxon>Eukaryota</taxon>
        <taxon>Metazoa</taxon>
        <taxon>Ecdysozoa</taxon>
        <taxon>Nematoda</taxon>
        <taxon>Enoplea</taxon>
        <taxon>Dorylaimia</taxon>
        <taxon>Mermithida</taxon>
        <taxon>Mermithoidea</taxon>
        <taxon>Mermithidae</taxon>
        <taxon>Romanomermis</taxon>
    </lineage>
</organism>
<keyword evidence="1" id="KW-1185">Reference proteome</keyword>
<name>A0A915IYD0_ROMCU</name>
<dbReference type="Proteomes" id="UP000887565">
    <property type="component" value="Unplaced"/>
</dbReference>
<proteinExistence type="predicted"/>
<sequence length="106" mass="11714">MSKKSSFSTNKVCKKTSLLLINNTRSNVSRTVSLMSVEDSGFYLITVYITARGNKFWLTRLIGSPIGSASIFFTFLSNCDNRSRNSSADFDVTTKSLVCTHGPTSR</sequence>
<evidence type="ECO:0000313" key="1">
    <source>
        <dbReference type="Proteomes" id="UP000887565"/>
    </source>
</evidence>
<protein>
    <submittedName>
        <fullName evidence="2">Uncharacterized protein</fullName>
    </submittedName>
</protein>
<evidence type="ECO:0000313" key="2">
    <source>
        <dbReference type="WBParaSite" id="nRc.2.0.1.t18838-RA"/>
    </source>
</evidence>
<accession>A0A915IYD0</accession>
<dbReference type="WBParaSite" id="nRc.2.0.1.t18838-RA">
    <property type="protein sequence ID" value="nRc.2.0.1.t18838-RA"/>
    <property type="gene ID" value="nRc.2.0.1.g18838"/>
</dbReference>
<reference evidence="2" key="1">
    <citation type="submission" date="2022-11" db="UniProtKB">
        <authorList>
            <consortium name="WormBaseParasite"/>
        </authorList>
    </citation>
    <scope>IDENTIFICATION</scope>
</reference>
<dbReference type="AlphaFoldDB" id="A0A915IYD0"/>